<dbReference type="EMBL" id="SJPX01000001">
    <property type="protein sequence ID" value="TWU58350.1"/>
    <property type="molecule type" value="Genomic_DNA"/>
</dbReference>
<dbReference type="Proteomes" id="UP000317977">
    <property type="component" value="Unassembled WGS sequence"/>
</dbReference>
<dbReference type="AlphaFoldDB" id="A0A5C6FCJ7"/>
<keyword evidence="2" id="KW-1185">Reference proteome</keyword>
<proteinExistence type="predicted"/>
<sequence length="39" mass="4433">MAANFLNFWKALYESVSERDNGDQNLNFANPELRAGLSE</sequence>
<evidence type="ECO:0000313" key="1">
    <source>
        <dbReference type="EMBL" id="TWU58350.1"/>
    </source>
</evidence>
<evidence type="ECO:0000313" key="2">
    <source>
        <dbReference type="Proteomes" id="UP000317977"/>
    </source>
</evidence>
<name>A0A5C6FCJ7_9BACT</name>
<gene>
    <name evidence="1" type="ORF">Poly59_12610</name>
</gene>
<organism evidence="1 2">
    <name type="scientific">Rubripirellula reticaptiva</name>
    <dbReference type="NCBI Taxonomy" id="2528013"/>
    <lineage>
        <taxon>Bacteria</taxon>
        <taxon>Pseudomonadati</taxon>
        <taxon>Planctomycetota</taxon>
        <taxon>Planctomycetia</taxon>
        <taxon>Pirellulales</taxon>
        <taxon>Pirellulaceae</taxon>
        <taxon>Rubripirellula</taxon>
    </lineage>
</organism>
<comment type="caution">
    <text evidence="1">The sequence shown here is derived from an EMBL/GenBank/DDBJ whole genome shotgun (WGS) entry which is preliminary data.</text>
</comment>
<protein>
    <submittedName>
        <fullName evidence="1">Uncharacterized protein</fullName>
    </submittedName>
</protein>
<reference evidence="1 2" key="1">
    <citation type="submission" date="2019-02" db="EMBL/GenBank/DDBJ databases">
        <title>Deep-cultivation of Planctomycetes and their phenomic and genomic characterization uncovers novel biology.</title>
        <authorList>
            <person name="Wiegand S."/>
            <person name="Jogler M."/>
            <person name="Boedeker C."/>
            <person name="Pinto D."/>
            <person name="Vollmers J."/>
            <person name="Rivas-Marin E."/>
            <person name="Kohn T."/>
            <person name="Peeters S.H."/>
            <person name="Heuer A."/>
            <person name="Rast P."/>
            <person name="Oberbeckmann S."/>
            <person name="Bunk B."/>
            <person name="Jeske O."/>
            <person name="Meyerdierks A."/>
            <person name="Storesund J.E."/>
            <person name="Kallscheuer N."/>
            <person name="Luecker S."/>
            <person name="Lage O.M."/>
            <person name="Pohl T."/>
            <person name="Merkel B.J."/>
            <person name="Hornburger P."/>
            <person name="Mueller R.-W."/>
            <person name="Bruemmer F."/>
            <person name="Labrenz M."/>
            <person name="Spormann A.M."/>
            <person name="Op Den Camp H."/>
            <person name="Overmann J."/>
            <person name="Amann R."/>
            <person name="Jetten M.S.M."/>
            <person name="Mascher T."/>
            <person name="Medema M.H."/>
            <person name="Devos D.P."/>
            <person name="Kaster A.-K."/>
            <person name="Ovreas L."/>
            <person name="Rohde M."/>
            <person name="Galperin M.Y."/>
            <person name="Jogler C."/>
        </authorList>
    </citation>
    <scope>NUCLEOTIDE SEQUENCE [LARGE SCALE GENOMIC DNA]</scope>
    <source>
        <strain evidence="1 2">Poly59</strain>
    </source>
</reference>
<accession>A0A5C6FCJ7</accession>